<name>A0AAI8YMR5_9PEZI</name>
<evidence type="ECO:0000256" key="1">
    <source>
        <dbReference type="SAM" id="MobiDB-lite"/>
    </source>
</evidence>
<feature type="compositionally biased region" description="Polar residues" evidence="1">
    <location>
        <begin position="8"/>
        <end position="28"/>
    </location>
</feature>
<dbReference type="Proteomes" id="UP001295740">
    <property type="component" value="Unassembled WGS sequence"/>
</dbReference>
<organism evidence="2 3">
    <name type="scientific">Anthostomella pinea</name>
    <dbReference type="NCBI Taxonomy" id="933095"/>
    <lineage>
        <taxon>Eukaryota</taxon>
        <taxon>Fungi</taxon>
        <taxon>Dikarya</taxon>
        <taxon>Ascomycota</taxon>
        <taxon>Pezizomycotina</taxon>
        <taxon>Sordariomycetes</taxon>
        <taxon>Xylariomycetidae</taxon>
        <taxon>Xylariales</taxon>
        <taxon>Xylariaceae</taxon>
        <taxon>Anthostomella</taxon>
    </lineage>
</organism>
<comment type="caution">
    <text evidence="2">The sequence shown here is derived from an EMBL/GenBank/DDBJ whole genome shotgun (WGS) entry which is preliminary data.</text>
</comment>
<dbReference type="AlphaFoldDB" id="A0AAI8YMR5"/>
<keyword evidence="3" id="KW-1185">Reference proteome</keyword>
<reference evidence="2" key="1">
    <citation type="submission" date="2023-10" db="EMBL/GenBank/DDBJ databases">
        <authorList>
            <person name="Hackl T."/>
        </authorList>
    </citation>
    <scope>NUCLEOTIDE SEQUENCE</scope>
</reference>
<proteinExistence type="predicted"/>
<gene>
    <name evidence="2" type="ORF">KHLLAP_LOCUS10793</name>
</gene>
<evidence type="ECO:0000313" key="2">
    <source>
        <dbReference type="EMBL" id="CAJ2510325.1"/>
    </source>
</evidence>
<sequence>MKRCITPTEMNRCSTQTPTLTTDRATGNSRNHTTAFLLRPQECLPVRRWNAIDNGRQAADQDSGCLMGQRHRSQREASVKKRAVASITRTYIIQQVGTTPARCNSAMGPHGSIVIKDGVRGLTEYLTSTAACDKKIHLIQAFNIFLNHYSKPAGNLASISVRVAANRVLVNVKVSHGAFYDAGAYRYAIKSADPDAAGKKRTQIVRPLLETRSVQKTTWAFFKAWDEENLRPKRPPSDLDRSYPQQAPDLLKDGDALIVIRFPNGENYIDCDGNEVNPILAHEFPGDEVVIAVTYRSEGEDGPALLHHRSYLAGRPNGTLAR</sequence>
<accession>A0AAI8YMR5</accession>
<evidence type="ECO:0000313" key="3">
    <source>
        <dbReference type="Proteomes" id="UP001295740"/>
    </source>
</evidence>
<dbReference type="EMBL" id="CAUWAG010000014">
    <property type="protein sequence ID" value="CAJ2510325.1"/>
    <property type="molecule type" value="Genomic_DNA"/>
</dbReference>
<feature type="region of interest" description="Disordered" evidence="1">
    <location>
        <begin position="1"/>
        <end position="28"/>
    </location>
</feature>
<protein>
    <submittedName>
        <fullName evidence="2">Uu.00g050280.m01.CDS01</fullName>
    </submittedName>
</protein>